<keyword evidence="6" id="KW-0479">Metal-binding</keyword>
<keyword evidence="10" id="KW-0411">Iron-sulfur</keyword>
<sequence>MQIPETMNDTLTALRDTLVQLERWGCRGFDCNPRSIALSEGWLRSAAEGPKSAAVKPPGADVKPAGENLAHIQADLGDCRRCGLSAGRTHLVFGEGDPKARLMFVGEAPGGEEDRSGRPFVGNAGRLLTRIIAAMGLTREEVYICNVIKCRPPGNRNPAPEEIAACLPFLERQIRAVAPEVICALGTFAARALLESPLPISRLRGRFHDRHGIKVMPTFHPAYLLHNPDQKRAVWDDVQKIMALLRLPR</sequence>
<protein>
    <recommendedName>
        <fullName evidence="4">Type-4 uracil-DNA glycosylase</fullName>
        <ecNumber evidence="3">3.2.2.27</ecNumber>
    </recommendedName>
</protein>
<keyword evidence="7" id="KW-0227">DNA damage</keyword>
<reference evidence="13" key="1">
    <citation type="submission" date="2022-04" db="EMBL/GenBank/DDBJ databases">
        <title>Desulfatitalea alkaliphila sp. nov., a novel anaerobic sulfate-reducing bacterium isolated from terrestrial mud volcano, Taman Peninsula, Russia.</title>
        <authorList>
            <person name="Khomyakova M.A."/>
            <person name="Merkel A.Y."/>
            <person name="Slobodkin A.I."/>
        </authorList>
    </citation>
    <scope>NUCLEOTIDE SEQUENCE</scope>
    <source>
        <strain evidence="13">M08but</strain>
    </source>
</reference>
<evidence type="ECO:0000256" key="3">
    <source>
        <dbReference type="ARBA" id="ARBA00012030"/>
    </source>
</evidence>
<dbReference type="Proteomes" id="UP001165427">
    <property type="component" value="Unassembled WGS sequence"/>
</dbReference>
<evidence type="ECO:0000256" key="4">
    <source>
        <dbReference type="ARBA" id="ARBA00019403"/>
    </source>
</evidence>
<accession>A0AA41ULM0</accession>
<dbReference type="EC" id="3.2.2.27" evidence="3"/>
<dbReference type="InterPro" id="IPR036895">
    <property type="entry name" value="Uracil-DNA_glycosylase-like_sf"/>
</dbReference>
<gene>
    <name evidence="13" type="ORF">MRX98_18415</name>
</gene>
<dbReference type="RefSeq" id="WP_246913515.1">
    <property type="nucleotide sequence ID" value="NZ_JALJRB010000028.1"/>
</dbReference>
<dbReference type="PANTHER" id="PTHR33693">
    <property type="entry name" value="TYPE-5 URACIL-DNA GLYCOSYLASE"/>
    <property type="match status" value="1"/>
</dbReference>
<evidence type="ECO:0000256" key="6">
    <source>
        <dbReference type="ARBA" id="ARBA00022723"/>
    </source>
</evidence>
<dbReference type="SMART" id="SM00987">
    <property type="entry name" value="UreE_C"/>
    <property type="match status" value="1"/>
</dbReference>
<keyword evidence="8" id="KW-0378">Hydrolase</keyword>
<evidence type="ECO:0000256" key="2">
    <source>
        <dbReference type="ARBA" id="ARBA00006521"/>
    </source>
</evidence>
<evidence type="ECO:0000256" key="5">
    <source>
        <dbReference type="ARBA" id="ARBA00022485"/>
    </source>
</evidence>
<dbReference type="CDD" id="cd10030">
    <property type="entry name" value="UDG-F4_TTUDGA_SPO1dp_like"/>
    <property type="match status" value="1"/>
</dbReference>
<dbReference type="InterPro" id="IPR005273">
    <property type="entry name" value="Ura-DNA_glyco_family4"/>
</dbReference>
<dbReference type="Pfam" id="PF03167">
    <property type="entry name" value="UDG"/>
    <property type="match status" value="1"/>
</dbReference>
<dbReference type="EMBL" id="JALJRB010000028">
    <property type="protein sequence ID" value="MCJ8502557.1"/>
    <property type="molecule type" value="Genomic_DNA"/>
</dbReference>
<dbReference type="SUPFAM" id="SSF52141">
    <property type="entry name" value="Uracil-DNA glycosylase-like"/>
    <property type="match status" value="1"/>
</dbReference>
<dbReference type="Gene3D" id="3.40.470.10">
    <property type="entry name" value="Uracil-DNA glycosylase-like domain"/>
    <property type="match status" value="1"/>
</dbReference>
<evidence type="ECO:0000256" key="11">
    <source>
        <dbReference type="ARBA" id="ARBA00023204"/>
    </source>
</evidence>
<evidence type="ECO:0000256" key="10">
    <source>
        <dbReference type="ARBA" id="ARBA00023014"/>
    </source>
</evidence>
<comment type="caution">
    <text evidence="13">The sequence shown here is derived from an EMBL/GenBank/DDBJ whole genome shotgun (WGS) entry which is preliminary data.</text>
</comment>
<evidence type="ECO:0000313" key="13">
    <source>
        <dbReference type="EMBL" id="MCJ8502557.1"/>
    </source>
</evidence>
<comment type="catalytic activity">
    <reaction evidence="1">
        <text>Hydrolyzes single-stranded DNA or mismatched double-stranded DNA and polynucleotides, releasing free uracil.</text>
        <dbReference type="EC" id="3.2.2.27"/>
    </reaction>
</comment>
<evidence type="ECO:0000256" key="1">
    <source>
        <dbReference type="ARBA" id="ARBA00001400"/>
    </source>
</evidence>
<evidence type="ECO:0000259" key="12">
    <source>
        <dbReference type="SMART" id="SM00986"/>
    </source>
</evidence>
<dbReference type="AlphaFoldDB" id="A0AA41ULM0"/>
<dbReference type="InterPro" id="IPR051536">
    <property type="entry name" value="UDG_Type-4/5"/>
</dbReference>
<dbReference type="InterPro" id="IPR005122">
    <property type="entry name" value="Uracil-DNA_glycosylase-like"/>
</dbReference>
<proteinExistence type="inferred from homology"/>
<organism evidence="13 14">
    <name type="scientific">Desulfatitalea alkaliphila</name>
    <dbReference type="NCBI Taxonomy" id="2929485"/>
    <lineage>
        <taxon>Bacteria</taxon>
        <taxon>Pseudomonadati</taxon>
        <taxon>Thermodesulfobacteriota</taxon>
        <taxon>Desulfobacteria</taxon>
        <taxon>Desulfobacterales</taxon>
        <taxon>Desulfosarcinaceae</taxon>
        <taxon>Desulfatitalea</taxon>
    </lineage>
</organism>
<dbReference type="NCBIfam" id="TIGR00758">
    <property type="entry name" value="UDG_fam4"/>
    <property type="match status" value="1"/>
</dbReference>
<dbReference type="GO" id="GO:0051539">
    <property type="term" value="F:4 iron, 4 sulfur cluster binding"/>
    <property type="evidence" value="ECO:0007669"/>
    <property type="project" value="UniProtKB-KW"/>
</dbReference>
<dbReference type="GO" id="GO:0046872">
    <property type="term" value="F:metal ion binding"/>
    <property type="evidence" value="ECO:0007669"/>
    <property type="project" value="UniProtKB-KW"/>
</dbReference>
<keyword evidence="11" id="KW-0234">DNA repair</keyword>
<comment type="similarity">
    <text evidence="2">Belongs to the uracil-DNA glycosylase (UDG) superfamily. Type 4 (UDGa) family.</text>
</comment>
<evidence type="ECO:0000256" key="8">
    <source>
        <dbReference type="ARBA" id="ARBA00022801"/>
    </source>
</evidence>
<dbReference type="SMART" id="SM00986">
    <property type="entry name" value="UDG"/>
    <property type="match status" value="1"/>
</dbReference>
<name>A0AA41ULM0_9BACT</name>
<dbReference type="GO" id="GO:0006281">
    <property type="term" value="P:DNA repair"/>
    <property type="evidence" value="ECO:0007669"/>
    <property type="project" value="UniProtKB-KW"/>
</dbReference>
<dbReference type="PANTHER" id="PTHR33693:SF1">
    <property type="entry name" value="TYPE-4 URACIL-DNA GLYCOSYLASE"/>
    <property type="match status" value="1"/>
</dbReference>
<evidence type="ECO:0000313" key="14">
    <source>
        <dbReference type="Proteomes" id="UP001165427"/>
    </source>
</evidence>
<evidence type="ECO:0000256" key="9">
    <source>
        <dbReference type="ARBA" id="ARBA00023004"/>
    </source>
</evidence>
<keyword evidence="9" id="KW-0408">Iron</keyword>
<dbReference type="GO" id="GO:0004844">
    <property type="term" value="F:uracil DNA N-glycosylase activity"/>
    <property type="evidence" value="ECO:0007669"/>
    <property type="project" value="UniProtKB-EC"/>
</dbReference>
<feature type="domain" description="Uracil-DNA glycosylase-like" evidence="12">
    <location>
        <begin position="93"/>
        <end position="239"/>
    </location>
</feature>
<keyword evidence="14" id="KW-1185">Reference proteome</keyword>
<keyword evidence="5" id="KW-0004">4Fe-4S</keyword>
<evidence type="ECO:0000256" key="7">
    <source>
        <dbReference type="ARBA" id="ARBA00022763"/>
    </source>
</evidence>